<proteinExistence type="predicted"/>
<dbReference type="RefSeq" id="WP_053232300.1">
    <property type="nucleotide sequence ID" value="NZ_CP011125.1"/>
</dbReference>
<dbReference type="NCBIfam" id="TIGR01722">
    <property type="entry name" value="MMSDH"/>
    <property type="match status" value="1"/>
</dbReference>
<evidence type="ECO:0000313" key="3">
    <source>
        <dbReference type="EMBL" id="AKF05021.1"/>
    </source>
</evidence>
<sequence length="493" mass="52527">MKLVDVPAATIRCRNLIAGEWRDASSGETRDVVSPYTGSVVGTVPMSSASDVAAAVESAHHAWQSWRRTPLKERTQLLFRYREILLRDLDLLSHRAALEAGKTVEEARAGIMKGIEVAEFALSLQNLDDGGALEVSRGVTCEVRREPLGVCVGITPFNFPAMVPMWLYPIAVTLGNAFILKPSEKVPLTAVLQAERMLEAGFPKGVFSLVHGGRETVEALVDHPLVAGVGFVGSSGAARAVYTRASNRGARALCLGGAKNVLMITPDADPDVTIPGVVASFTGCAGQRCMAASLLVAVGDVDHLIDGIVERASQVRLGRDMGAIIDHGARERIVHDIDRAVAEGAKLRLDGRAPEAPEGYAQGAWLGPTILDHARADMECATKELFGPVITIVRVKNLEEALAIEASGTYGNACSVFTSSGAVARHVADRATSGMIGVNVGVPVPREPFSFGGTKTSRYGAGDVTGRQGVEHWSWLKKITTKWQMQGDATWMS</sequence>
<gene>
    <name evidence="3" type="ORF">DB32_002170</name>
</gene>
<dbReference type="GO" id="GO:0004491">
    <property type="term" value="F:methylmalonate-semialdehyde dehydrogenase (acylating, NAD) activity"/>
    <property type="evidence" value="ECO:0007669"/>
    <property type="project" value="InterPro"/>
</dbReference>
<dbReference type="Gene3D" id="3.40.605.10">
    <property type="entry name" value="Aldehyde Dehydrogenase, Chain A, domain 1"/>
    <property type="match status" value="1"/>
</dbReference>
<dbReference type="FunFam" id="3.40.309.10:FF:000002">
    <property type="entry name" value="Methylmalonate-semialdehyde dehydrogenase (Acylating)"/>
    <property type="match status" value="1"/>
</dbReference>
<keyword evidence="4" id="KW-1185">Reference proteome</keyword>
<organism evidence="3 4">
    <name type="scientific">Sandaracinus amylolyticus</name>
    <dbReference type="NCBI Taxonomy" id="927083"/>
    <lineage>
        <taxon>Bacteria</taxon>
        <taxon>Pseudomonadati</taxon>
        <taxon>Myxococcota</taxon>
        <taxon>Polyangia</taxon>
        <taxon>Polyangiales</taxon>
        <taxon>Sandaracinaceae</taxon>
        <taxon>Sandaracinus</taxon>
    </lineage>
</organism>
<feature type="domain" description="Aldehyde dehydrogenase" evidence="2">
    <location>
        <begin position="21"/>
        <end position="478"/>
    </location>
</feature>
<dbReference type="KEGG" id="samy:DB32_002170"/>
<dbReference type="EMBL" id="CP011125">
    <property type="protein sequence ID" value="AKF05021.1"/>
    <property type="molecule type" value="Genomic_DNA"/>
</dbReference>
<dbReference type="STRING" id="927083.DB32_002170"/>
<dbReference type="SUPFAM" id="SSF53720">
    <property type="entry name" value="ALDH-like"/>
    <property type="match status" value="1"/>
</dbReference>
<dbReference type="OrthoDB" id="9762436at2"/>
<dbReference type="Proteomes" id="UP000034883">
    <property type="component" value="Chromosome"/>
</dbReference>
<evidence type="ECO:0000256" key="1">
    <source>
        <dbReference type="ARBA" id="ARBA00023002"/>
    </source>
</evidence>
<dbReference type="InterPro" id="IPR016162">
    <property type="entry name" value="Ald_DH_N"/>
</dbReference>
<dbReference type="InterPro" id="IPR010061">
    <property type="entry name" value="MeMal-semiAld_DH"/>
</dbReference>
<dbReference type="Gene3D" id="3.40.309.10">
    <property type="entry name" value="Aldehyde Dehydrogenase, Chain A, domain 2"/>
    <property type="match status" value="1"/>
</dbReference>
<evidence type="ECO:0000313" key="4">
    <source>
        <dbReference type="Proteomes" id="UP000034883"/>
    </source>
</evidence>
<dbReference type="InterPro" id="IPR016163">
    <property type="entry name" value="Ald_DH_C"/>
</dbReference>
<dbReference type="InterPro" id="IPR015590">
    <property type="entry name" value="Aldehyde_DH_dom"/>
</dbReference>
<dbReference type="GO" id="GO:0006574">
    <property type="term" value="P:L-valine catabolic process"/>
    <property type="evidence" value="ECO:0007669"/>
    <property type="project" value="TreeGrafter"/>
</dbReference>
<reference evidence="3 4" key="1">
    <citation type="submission" date="2015-03" db="EMBL/GenBank/DDBJ databases">
        <title>Genome assembly of Sandaracinus amylolyticus DSM 53668.</title>
        <authorList>
            <person name="Sharma G."/>
            <person name="Subramanian S."/>
        </authorList>
    </citation>
    <scope>NUCLEOTIDE SEQUENCE [LARGE SCALE GENOMIC DNA]</scope>
    <source>
        <strain evidence="3 4">DSM 53668</strain>
    </source>
</reference>
<dbReference type="PANTHER" id="PTHR43866">
    <property type="entry name" value="MALONATE-SEMIALDEHYDE DEHYDROGENASE"/>
    <property type="match status" value="1"/>
</dbReference>
<dbReference type="InterPro" id="IPR016161">
    <property type="entry name" value="Ald_DH/histidinol_DH"/>
</dbReference>
<dbReference type="AlphaFoldDB" id="A0A0F6W1Q5"/>
<keyword evidence="1" id="KW-0560">Oxidoreductase</keyword>
<evidence type="ECO:0000259" key="2">
    <source>
        <dbReference type="Pfam" id="PF00171"/>
    </source>
</evidence>
<dbReference type="GO" id="GO:0006210">
    <property type="term" value="P:thymine catabolic process"/>
    <property type="evidence" value="ECO:0007669"/>
    <property type="project" value="TreeGrafter"/>
</dbReference>
<name>A0A0F6W1Q5_9BACT</name>
<dbReference type="Pfam" id="PF00171">
    <property type="entry name" value="Aldedh"/>
    <property type="match status" value="1"/>
</dbReference>
<dbReference type="PANTHER" id="PTHR43866:SF4">
    <property type="entry name" value="MALONATE-SEMIALDEHYDE DEHYDROGENASE"/>
    <property type="match status" value="1"/>
</dbReference>
<accession>A0A0F6W1Q5</accession>
<protein>
    <submittedName>
        <fullName evidence="3">Methylmalonate-semialdehyde dehydrogenase</fullName>
    </submittedName>
</protein>